<dbReference type="Gene3D" id="3.40.630.30">
    <property type="match status" value="1"/>
</dbReference>
<sequence length="174" mass="19277">MSAPQPGVQPGVQPRVRPSVTLRRAVADDSPVLVALHLDCWDDAYTGLIDQQILDARRADEPARVERWRGILDQGTTLVAEDASGMVGFVCAADADPPEVEGHTELQSLYVRGSHWGTGVGHQLLVAAIADRPAYLWVLEGNERAIEFYRRHSFLLDGMVTVEREGRHLRMVRS</sequence>
<dbReference type="Pfam" id="PF00583">
    <property type="entry name" value="Acetyltransf_1"/>
    <property type="match status" value="1"/>
</dbReference>
<dbReference type="GO" id="GO:0016747">
    <property type="term" value="F:acyltransferase activity, transferring groups other than amino-acyl groups"/>
    <property type="evidence" value="ECO:0007669"/>
    <property type="project" value="InterPro"/>
</dbReference>
<dbReference type="PROSITE" id="PS51186">
    <property type="entry name" value="GNAT"/>
    <property type="match status" value="1"/>
</dbReference>
<name>A0A6J6NXQ9_9ZZZZ</name>
<organism evidence="2">
    <name type="scientific">freshwater metagenome</name>
    <dbReference type="NCBI Taxonomy" id="449393"/>
    <lineage>
        <taxon>unclassified sequences</taxon>
        <taxon>metagenomes</taxon>
        <taxon>ecological metagenomes</taxon>
    </lineage>
</organism>
<reference evidence="2" key="1">
    <citation type="submission" date="2020-05" db="EMBL/GenBank/DDBJ databases">
        <authorList>
            <person name="Chiriac C."/>
            <person name="Salcher M."/>
            <person name="Ghai R."/>
            <person name="Kavagutti S V."/>
        </authorList>
    </citation>
    <scope>NUCLEOTIDE SEQUENCE</scope>
</reference>
<proteinExistence type="predicted"/>
<dbReference type="InterPro" id="IPR000182">
    <property type="entry name" value="GNAT_dom"/>
</dbReference>
<accession>A0A6J6NXQ9</accession>
<dbReference type="CDD" id="cd04301">
    <property type="entry name" value="NAT_SF"/>
    <property type="match status" value="1"/>
</dbReference>
<evidence type="ECO:0000259" key="1">
    <source>
        <dbReference type="PROSITE" id="PS51186"/>
    </source>
</evidence>
<dbReference type="InterPro" id="IPR016181">
    <property type="entry name" value="Acyl_CoA_acyltransferase"/>
</dbReference>
<gene>
    <name evidence="2" type="ORF">UFOPK2579_00434</name>
</gene>
<evidence type="ECO:0000313" key="2">
    <source>
        <dbReference type="EMBL" id="CAB4691419.1"/>
    </source>
</evidence>
<protein>
    <submittedName>
        <fullName evidence="2">Unannotated protein</fullName>
    </submittedName>
</protein>
<dbReference type="AlphaFoldDB" id="A0A6J6NXQ9"/>
<dbReference type="EMBL" id="CAEZXR010000034">
    <property type="protein sequence ID" value="CAB4691419.1"/>
    <property type="molecule type" value="Genomic_DNA"/>
</dbReference>
<dbReference type="SUPFAM" id="SSF55729">
    <property type="entry name" value="Acyl-CoA N-acyltransferases (Nat)"/>
    <property type="match status" value="1"/>
</dbReference>
<feature type="domain" description="N-acetyltransferase" evidence="1">
    <location>
        <begin position="20"/>
        <end position="174"/>
    </location>
</feature>